<dbReference type="EMBL" id="LHQM01000003">
    <property type="protein sequence ID" value="KPJ23255.1"/>
    <property type="molecule type" value="Genomic_DNA"/>
</dbReference>
<dbReference type="AlphaFoldDB" id="A0A0P6SP80"/>
<dbReference type="PATRIC" id="fig|119224.3.peg.964"/>
<sequence>MFGKLLKYEFKSIGKWYLGLNVGVIVLAAILSFTLTILSESPDNNSLTGVFFNELLPLTLSLVFGVLISTSLVATLFIIINRFNKNIFGREGYLTLTLPVTSHQIILSKLFFSVLCTFFNIIILMIGIAILILPRIDSEHLHKAMTAIFKMEYLSIYAHGLAYVVFMTISGTLLIYFAISIGQLFSNNRGLKAFAAYFIIIILLNIINLYVNTDMTDFPGNDLTNMTIFLRYAIVEQLITSALFYLGTHFIIKNKLNIQ</sequence>
<keyword evidence="1" id="KW-0812">Transmembrane</keyword>
<feature type="transmembrane region" description="Helical" evidence="1">
    <location>
        <begin position="58"/>
        <end position="80"/>
    </location>
</feature>
<feature type="transmembrane region" description="Helical" evidence="1">
    <location>
        <begin position="156"/>
        <end position="179"/>
    </location>
</feature>
<keyword evidence="3" id="KW-1185">Reference proteome</keyword>
<evidence type="ECO:0000313" key="3">
    <source>
        <dbReference type="Proteomes" id="UP000049578"/>
    </source>
</evidence>
<reference evidence="2 3" key="1">
    <citation type="submission" date="2015-08" db="EMBL/GenBank/DDBJ databases">
        <title>Genome sequence of Streptococcus phocae subsp. phocae ATCC 51973T isolated from liver specimen obtained from seal.</title>
        <authorList>
            <person name="Avendano-Herrera R."/>
        </authorList>
    </citation>
    <scope>NUCLEOTIDE SEQUENCE [LARGE SCALE GENOMIC DNA]</scope>
    <source>
        <strain evidence="2 3">ATCC 51973</strain>
    </source>
</reference>
<evidence type="ECO:0000313" key="2">
    <source>
        <dbReference type="EMBL" id="KPJ23255.1"/>
    </source>
</evidence>
<keyword evidence="1" id="KW-1133">Transmembrane helix</keyword>
<protein>
    <submittedName>
        <fullName evidence="2">ABC transporter permease</fullName>
    </submittedName>
</protein>
<feature type="transmembrane region" description="Helical" evidence="1">
    <location>
        <begin position="16"/>
        <end position="38"/>
    </location>
</feature>
<accession>A0A0P6SP80</accession>
<dbReference type="Proteomes" id="UP000049578">
    <property type="component" value="Unassembled WGS sequence"/>
</dbReference>
<proteinExistence type="predicted"/>
<dbReference type="STRING" id="119224.AKK44_01135"/>
<feature type="transmembrane region" description="Helical" evidence="1">
    <location>
        <begin position="191"/>
        <end position="211"/>
    </location>
</feature>
<keyword evidence="1" id="KW-0472">Membrane</keyword>
<comment type="caution">
    <text evidence="2">The sequence shown here is derived from an EMBL/GenBank/DDBJ whole genome shotgun (WGS) entry which is preliminary data.</text>
</comment>
<feature type="transmembrane region" description="Helical" evidence="1">
    <location>
        <begin position="231"/>
        <end position="252"/>
    </location>
</feature>
<feature type="transmembrane region" description="Helical" evidence="1">
    <location>
        <begin position="110"/>
        <end position="136"/>
    </location>
</feature>
<organism evidence="2 3">
    <name type="scientific">Streptococcus phocae</name>
    <dbReference type="NCBI Taxonomy" id="119224"/>
    <lineage>
        <taxon>Bacteria</taxon>
        <taxon>Bacillati</taxon>
        <taxon>Bacillota</taxon>
        <taxon>Bacilli</taxon>
        <taxon>Lactobacillales</taxon>
        <taxon>Streptococcaceae</taxon>
        <taxon>Streptococcus</taxon>
    </lineage>
</organism>
<gene>
    <name evidence="2" type="ORF">AKK44_01135</name>
</gene>
<evidence type="ECO:0000256" key="1">
    <source>
        <dbReference type="SAM" id="Phobius"/>
    </source>
</evidence>
<name>A0A0P6SP80_9STRE</name>
<dbReference type="RefSeq" id="WP_054278147.1">
    <property type="nucleotide sequence ID" value="NZ_LHQM01000003.1"/>
</dbReference>